<evidence type="ECO:0000256" key="2">
    <source>
        <dbReference type="ARBA" id="ARBA00023002"/>
    </source>
</evidence>
<comment type="similarity">
    <text evidence="1">Belongs to the Gfo/Idh/MocA family.</text>
</comment>
<protein>
    <submittedName>
        <fullName evidence="5">Myo-inositol 2-dehydrogenase/D-chiro-inositol 1-dehydrogenase</fullName>
    </submittedName>
</protein>
<sequence>MRIGLVGVGRIGAFHAATLKGLPSVDQVVVTDADVSRAELVAKDLGVEFAPSVAALLASGIDGFVIAAATSAHAELIAAGVAAGIPTFCEKPLATDLADSQRVVELVEASDVPVHIGFQRRFDAGYQAAAAQVRSGELGFIHHIRANTNDAFPPPAEYIPTSGGFFRDCTVHDFDIIRYVTGREVVSVFATGANRGESFFGQYGDVDAAAGLLTLDDNTFVSVSGTRYNAAGHDVRMEILGSLGSIAIGLDEHTALRSVESGVAFPGGQAHATFMDRFRPSYVAELTAFTEVVSGQREVPCTVRDALQAFRIADACELSRRENRVVALEEIGR</sequence>
<dbReference type="InterPro" id="IPR036291">
    <property type="entry name" value="NAD(P)-bd_dom_sf"/>
</dbReference>
<reference evidence="5 6" key="1">
    <citation type="submission" date="2019-03" db="EMBL/GenBank/DDBJ databases">
        <title>Genomic Encyclopedia of Type Strains, Phase III (KMG-III): the genomes of soil and plant-associated and newly described type strains.</title>
        <authorList>
            <person name="Whitman W."/>
        </authorList>
    </citation>
    <scope>NUCLEOTIDE SEQUENCE [LARGE SCALE GENOMIC DNA]</scope>
    <source>
        <strain evidence="5 6">VKM Ac-2527</strain>
    </source>
</reference>
<feature type="domain" description="Gfo/Idh/MocA-like oxidoreductase N-terminal" evidence="3">
    <location>
        <begin position="1"/>
        <end position="118"/>
    </location>
</feature>
<dbReference type="AlphaFoldDB" id="A0A4R6KM12"/>
<evidence type="ECO:0000259" key="3">
    <source>
        <dbReference type="Pfam" id="PF01408"/>
    </source>
</evidence>
<feature type="domain" description="GFO/IDH/MocA-like oxidoreductase" evidence="4">
    <location>
        <begin position="126"/>
        <end position="246"/>
    </location>
</feature>
<dbReference type="GO" id="GO:0000166">
    <property type="term" value="F:nucleotide binding"/>
    <property type="evidence" value="ECO:0007669"/>
    <property type="project" value="InterPro"/>
</dbReference>
<dbReference type="PANTHER" id="PTHR42840:SF3">
    <property type="entry name" value="BINDING ROSSMANN FOLD OXIDOREDUCTASE, PUTATIVE (AFU_ORTHOLOGUE AFUA_2G10240)-RELATED"/>
    <property type="match status" value="1"/>
</dbReference>
<dbReference type="InterPro" id="IPR055170">
    <property type="entry name" value="GFO_IDH_MocA-like_dom"/>
</dbReference>
<keyword evidence="6" id="KW-1185">Reference proteome</keyword>
<evidence type="ECO:0000259" key="4">
    <source>
        <dbReference type="Pfam" id="PF22725"/>
    </source>
</evidence>
<dbReference type="OrthoDB" id="256869at2"/>
<dbReference type="Proteomes" id="UP000295388">
    <property type="component" value="Unassembled WGS sequence"/>
</dbReference>
<dbReference type="InterPro" id="IPR000683">
    <property type="entry name" value="Gfo/Idh/MocA-like_OxRdtase_N"/>
</dbReference>
<dbReference type="Gene3D" id="3.30.360.10">
    <property type="entry name" value="Dihydrodipicolinate Reductase, domain 2"/>
    <property type="match status" value="1"/>
</dbReference>
<dbReference type="Gene3D" id="3.40.50.720">
    <property type="entry name" value="NAD(P)-binding Rossmann-like Domain"/>
    <property type="match status" value="1"/>
</dbReference>
<evidence type="ECO:0000256" key="1">
    <source>
        <dbReference type="ARBA" id="ARBA00010928"/>
    </source>
</evidence>
<dbReference type="Pfam" id="PF22725">
    <property type="entry name" value="GFO_IDH_MocA_C3"/>
    <property type="match status" value="1"/>
</dbReference>
<keyword evidence="2" id="KW-0560">Oxidoreductase</keyword>
<proteinExistence type="inferred from homology"/>
<dbReference type="GO" id="GO:0016491">
    <property type="term" value="F:oxidoreductase activity"/>
    <property type="evidence" value="ECO:0007669"/>
    <property type="project" value="UniProtKB-KW"/>
</dbReference>
<evidence type="ECO:0000313" key="6">
    <source>
        <dbReference type="Proteomes" id="UP000295388"/>
    </source>
</evidence>
<dbReference type="SUPFAM" id="SSF55347">
    <property type="entry name" value="Glyceraldehyde-3-phosphate dehydrogenase-like, C-terminal domain"/>
    <property type="match status" value="1"/>
</dbReference>
<comment type="caution">
    <text evidence="5">The sequence shown here is derived from an EMBL/GenBank/DDBJ whole genome shotgun (WGS) entry which is preliminary data.</text>
</comment>
<accession>A0A4R6KM12</accession>
<dbReference type="Pfam" id="PF01408">
    <property type="entry name" value="GFO_IDH_MocA"/>
    <property type="match status" value="1"/>
</dbReference>
<dbReference type="PANTHER" id="PTHR42840">
    <property type="entry name" value="NAD(P)-BINDING ROSSMANN-FOLD SUPERFAMILY PROTEIN-RELATED"/>
    <property type="match status" value="1"/>
</dbReference>
<dbReference type="RefSeq" id="WP_133799374.1">
    <property type="nucleotide sequence ID" value="NZ_SNWQ01000003.1"/>
</dbReference>
<organism evidence="5 6">
    <name type="scientific">Kribbella caucasensis</name>
    <dbReference type="NCBI Taxonomy" id="2512215"/>
    <lineage>
        <taxon>Bacteria</taxon>
        <taxon>Bacillati</taxon>
        <taxon>Actinomycetota</taxon>
        <taxon>Actinomycetes</taxon>
        <taxon>Propionibacteriales</taxon>
        <taxon>Kribbellaceae</taxon>
        <taxon>Kribbella</taxon>
    </lineage>
</organism>
<dbReference type="SUPFAM" id="SSF51735">
    <property type="entry name" value="NAD(P)-binding Rossmann-fold domains"/>
    <property type="match status" value="1"/>
</dbReference>
<name>A0A4R6KM12_9ACTN</name>
<evidence type="ECO:0000313" key="5">
    <source>
        <dbReference type="EMBL" id="TDO51425.1"/>
    </source>
</evidence>
<gene>
    <name evidence="5" type="ORF">EV643_103162</name>
</gene>
<dbReference type="EMBL" id="SNWQ01000003">
    <property type="protein sequence ID" value="TDO51425.1"/>
    <property type="molecule type" value="Genomic_DNA"/>
</dbReference>